<evidence type="ECO:0000313" key="1">
    <source>
        <dbReference type="EMBL" id="RAH53687.1"/>
    </source>
</evidence>
<sequence>MSSVTIQSCLYGLYGLFINVIGYANVSRRLRAIDLQDCALAPLCCTYFRKLSNGRRQQLWSRILKLITEAGFMTLKPGNYKFTLNPTQVRNWPDFTKEIKGLVEPYCGKYEAFIPTISREIIGVANELGVQGRFGNNVLQFVGEIMDLMEIGVRFGDAQYGQLARYMDDHYCRYGFLTI</sequence>
<reference evidence="1 2" key="1">
    <citation type="submission" date="2018-02" db="EMBL/GenBank/DDBJ databases">
        <title>The genomes of Aspergillus section Nigri reveals drivers in fungal speciation.</title>
        <authorList>
            <consortium name="DOE Joint Genome Institute"/>
            <person name="Vesth T.C."/>
            <person name="Nybo J."/>
            <person name="Theobald S."/>
            <person name="Brandl J."/>
            <person name="Frisvad J.C."/>
            <person name="Nielsen K.F."/>
            <person name="Lyhne E.K."/>
            <person name="Kogle M.E."/>
            <person name="Kuo A."/>
            <person name="Riley R."/>
            <person name="Clum A."/>
            <person name="Nolan M."/>
            <person name="Lipzen A."/>
            <person name="Salamov A."/>
            <person name="Henrissat B."/>
            <person name="Wiebenga A."/>
            <person name="De vries R.P."/>
            <person name="Grigoriev I.V."/>
            <person name="Mortensen U.H."/>
            <person name="Andersen M.R."/>
            <person name="Baker S.E."/>
        </authorList>
    </citation>
    <scope>NUCLEOTIDE SEQUENCE [LARGE SCALE GENOMIC DNA]</scope>
    <source>
        <strain evidence="1 2">CBS 112811</strain>
    </source>
</reference>
<accession>A0A8G1QU91</accession>
<keyword evidence="2" id="KW-1185">Reference proteome</keyword>
<evidence type="ECO:0000313" key="2">
    <source>
        <dbReference type="Proteomes" id="UP000249526"/>
    </source>
</evidence>
<dbReference type="RefSeq" id="XP_025511609.1">
    <property type="nucleotide sequence ID" value="XM_025663032.1"/>
</dbReference>
<dbReference type="GeneID" id="37166434"/>
<protein>
    <submittedName>
        <fullName evidence="1">Uncharacterized protein</fullName>
    </submittedName>
</protein>
<gene>
    <name evidence="1" type="ORF">BO85DRAFT_480891</name>
</gene>
<name>A0A8G1QU91_9EURO</name>
<dbReference type="Proteomes" id="UP000249526">
    <property type="component" value="Unassembled WGS sequence"/>
</dbReference>
<proteinExistence type="predicted"/>
<dbReference type="AlphaFoldDB" id="A0A8G1QU91"/>
<dbReference type="EMBL" id="KZ825075">
    <property type="protein sequence ID" value="RAH53687.1"/>
    <property type="molecule type" value="Genomic_DNA"/>
</dbReference>
<organism evidence="1 2">
    <name type="scientific">Aspergillus piperis CBS 112811</name>
    <dbReference type="NCBI Taxonomy" id="1448313"/>
    <lineage>
        <taxon>Eukaryota</taxon>
        <taxon>Fungi</taxon>
        <taxon>Dikarya</taxon>
        <taxon>Ascomycota</taxon>
        <taxon>Pezizomycotina</taxon>
        <taxon>Eurotiomycetes</taxon>
        <taxon>Eurotiomycetidae</taxon>
        <taxon>Eurotiales</taxon>
        <taxon>Aspergillaceae</taxon>
        <taxon>Aspergillus</taxon>
        <taxon>Aspergillus subgen. Circumdati</taxon>
    </lineage>
</organism>